<proteinExistence type="predicted"/>
<dbReference type="Proteomes" id="UP000468995">
    <property type="component" value="Unassembled WGS sequence"/>
</dbReference>
<accession>A0AAW9V4W7</accession>
<dbReference type="InterPro" id="IPR015943">
    <property type="entry name" value="WD40/YVTN_repeat-like_dom_sf"/>
</dbReference>
<evidence type="ECO:0000256" key="1">
    <source>
        <dbReference type="SAM" id="SignalP"/>
    </source>
</evidence>
<dbReference type="EMBL" id="VINI01000057">
    <property type="protein sequence ID" value="MSS34781.1"/>
    <property type="molecule type" value="Genomic_DNA"/>
</dbReference>
<reference evidence="2 3" key="1">
    <citation type="submission" date="2019-07" db="EMBL/GenBank/DDBJ databases">
        <title>Genome sequence of OXA-232-producing Klebsiella pneumoniae ST23 from septicemic neonate.</title>
        <authorList>
            <person name="Mukherjee S."/>
            <person name="Naha S."/>
            <person name="Bhadury P."/>
            <person name="Basu S."/>
        </authorList>
    </citation>
    <scope>NUCLEOTIDE SEQUENCE [LARGE SCALE GENOMIC DNA]</scope>
    <source>
        <strain evidence="2 3">EN5275</strain>
    </source>
</reference>
<dbReference type="RefSeq" id="WP_063938519.1">
    <property type="nucleotide sequence ID" value="NZ_CANDXN010000003.1"/>
</dbReference>
<sequence length="361" mass="40079">MAITIKSAVNVRSRVLIYSLLLFTGSAYAADIAESTFLTRDIGNGLYEMSFDGKNNSLWAASSSSFDRDKGHGIVYQLEPSTLKTKSAVKIARLGFATALDEEHERLYIGNTLDGSVTVIDTLTGKELSVIPLTEGQDEAHFRPTREMVIDKKNQRLYVSSAADKGALWVIDMAVGKKIKTIDGLGHAVTGIALNKNGDNIYLVNGDGEIINLDASSYEIKKRFVVEPEKKHFFLNVSLDEKNGRAFITDPDIPGVLVVDVNSGKILHRIDVINSLAILFNPLRNEIYITHRNAKQVSIVDSNSYYVKTTIKTRLMPNSLSLSHDGENLYVSVKQEKKEMSTMKDYILKIELSKIAMEPEE</sequence>
<dbReference type="InterPro" id="IPR011048">
    <property type="entry name" value="Haem_d1_sf"/>
</dbReference>
<dbReference type="SUPFAM" id="SSF51004">
    <property type="entry name" value="C-terminal (heme d1) domain of cytochrome cd1-nitrite reductase"/>
    <property type="match status" value="1"/>
</dbReference>
<name>A0AAW9V4W7_KLEPN</name>
<dbReference type="AlphaFoldDB" id="A0AAW9V4W7"/>
<dbReference type="PANTHER" id="PTHR47197">
    <property type="entry name" value="PROTEIN NIRF"/>
    <property type="match status" value="1"/>
</dbReference>
<dbReference type="PANTHER" id="PTHR47197:SF3">
    <property type="entry name" value="DIHYDRO-HEME D1 DEHYDROGENASE"/>
    <property type="match status" value="1"/>
</dbReference>
<evidence type="ECO:0000313" key="3">
    <source>
        <dbReference type="Proteomes" id="UP000468995"/>
    </source>
</evidence>
<comment type="caution">
    <text evidence="2">The sequence shown here is derived from an EMBL/GenBank/DDBJ whole genome shotgun (WGS) entry which is preliminary data.</text>
</comment>
<keyword evidence="1" id="KW-0732">Signal</keyword>
<feature type="chain" id="PRO_5043342606" evidence="1">
    <location>
        <begin position="30"/>
        <end position="361"/>
    </location>
</feature>
<gene>
    <name evidence="2" type="ORF">FME62_29080</name>
</gene>
<feature type="signal peptide" evidence="1">
    <location>
        <begin position="1"/>
        <end position="29"/>
    </location>
</feature>
<dbReference type="InterPro" id="IPR051200">
    <property type="entry name" value="Host-pathogen_enzymatic-act"/>
</dbReference>
<protein>
    <submittedName>
        <fullName evidence="2">YncE family protein</fullName>
    </submittedName>
</protein>
<evidence type="ECO:0000313" key="2">
    <source>
        <dbReference type="EMBL" id="MSS34781.1"/>
    </source>
</evidence>
<organism evidence="2 3">
    <name type="scientific">Klebsiella pneumoniae</name>
    <dbReference type="NCBI Taxonomy" id="573"/>
    <lineage>
        <taxon>Bacteria</taxon>
        <taxon>Pseudomonadati</taxon>
        <taxon>Pseudomonadota</taxon>
        <taxon>Gammaproteobacteria</taxon>
        <taxon>Enterobacterales</taxon>
        <taxon>Enterobacteriaceae</taxon>
        <taxon>Klebsiella/Raoultella group</taxon>
        <taxon>Klebsiella</taxon>
        <taxon>Klebsiella pneumoniae complex</taxon>
    </lineage>
</organism>
<dbReference type="Gene3D" id="2.130.10.10">
    <property type="entry name" value="YVTN repeat-like/Quinoprotein amine dehydrogenase"/>
    <property type="match status" value="1"/>
</dbReference>